<feature type="region of interest" description="Disordered" evidence="1">
    <location>
        <begin position="358"/>
        <end position="507"/>
    </location>
</feature>
<feature type="compositionally biased region" description="Polar residues" evidence="1">
    <location>
        <begin position="127"/>
        <end position="143"/>
    </location>
</feature>
<feature type="region of interest" description="Disordered" evidence="1">
    <location>
        <begin position="126"/>
        <end position="316"/>
    </location>
</feature>
<evidence type="ECO:0008006" key="4">
    <source>
        <dbReference type="Google" id="ProtNLM"/>
    </source>
</evidence>
<evidence type="ECO:0000313" key="3">
    <source>
        <dbReference type="Proteomes" id="UP000054485"/>
    </source>
</evidence>
<dbReference type="PROSITE" id="PS50896">
    <property type="entry name" value="LISH"/>
    <property type="match status" value="1"/>
</dbReference>
<dbReference type="PANTHER" id="PTHR44376:SF5">
    <property type="entry name" value="TRANSCRIPTIONAL COREPRESSOR LEUNIG ISOFORM X1"/>
    <property type="match status" value="1"/>
</dbReference>
<feature type="compositionally biased region" description="Pro residues" evidence="1">
    <location>
        <begin position="7"/>
        <end position="23"/>
    </location>
</feature>
<feature type="compositionally biased region" description="Low complexity" evidence="1">
    <location>
        <begin position="495"/>
        <end position="507"/>
    </location>
</feature>
<feature type="compositionally biased region" description="Pro residues" evidence="1">
    <location>
        <begin position="671"/>
        <end position="682"/>
    </location>
</feature>
<evidence type="ECO:0000256" key="1">
    <source>
        <dbReference type="SAM" id="MobiDB-lite"/>
    </source>
</evidence>
<dbReference type="Proteomes" id="UP000054485">
    <property type="component" value="Unassembled WGS sequence"/>
</dbReference>
<sequence length="733" mass="77970">MASGPPGSMPAQPPAGEPSPPSSDPSWEGDRMFNIYIYDYCNKRGFRKTARELLVEAEIPPDSAPPINARQGLLFEWWSVFWVLFTAKSNGTGTDDAMVYTQLQQQHLRQHNAPQMRQAPPAMNRFINGTQRPQASMPPNGQMPNGVGPTSLPGNPSSMQNGAQGPMPFPMNGPQTNGIPMSSGGPPGQPGNFSQLLPGQQRPGGPPRPNGAAPPFQSPTMSHSPHITGVNPGSGPQHPQSTMNQLVGPPGHLTGLNRPMHPSNPSLGSAPQTQTPPFPMGRSPSRPGTPGQGGMMQRSPSLVARQTPSNDPNMGMLHQELNRVPADALSAVKVAMGFGDKELHSLSFQDKQRLMNEVRQRSVKQLSSSNLQGMAPPGQQRRPAQHPTMQQPPQQQQQPQQHQHQQRNIKRNSTSPGEEHGTLPNSENSPPDRKRQRRTPPPMEQTSSMGPGPGYPHPQQQGMPGGPQQMPNGNMMRPGPMQGAPMNNFQPHGVPPNMGNPGMLPMGAPGNAMSPGMVPGPGHNMMMTNANANAALQYRQSMTATTKNLLAAAAPGASEQGFHPVQGQQQFAGPQNNRIGQNLVQAKPMGGMAPPASPAMGGPMKDQKDVKPMINNPSGIPEGSPHNAPAAPGQGGSSSNPTGSAHGTAPPTPNTINSSITQSPAPNGTPSVPPASNPPSQPQPSLSDLPTNFMSSDFMQSMTALEDLDPSMFRTDFEQDFREWFDPTGVDLK</sequence>
<reference evidence="2 3" key="1">
    <citation type="submission" date="2014-04" db="EMBL/GenBank/DDBJ databases">
        <authorList>
            <consortium name="DOE Joint Genome Institute"/>
            <person name="Kuo A."/>
            <person name="Ruytinx J."/>
            <person name="Rineau F."/>
            <person name="Colpaert J."/>
            <person name="Kohler A."/>
            <person name="Nagy L.G."/>
            <person name="Floudas D."/>
            <person name="Copeland A."/>
            <person name="Barry K.W."/>
            <person name="Cichocki N."/>
            <person name="Veneault-Fourrey C."/>
            <person name="LaButti K."/>
            <person name="Lindquist E.A."/>
            <person name="Lipzen A."/>
            <person name="Lundell T."/>
            <person name="Morin E."/>
            <person name="Murat C."/>
            <person name="Sun H."/>
            <person name="Tunlid A."/>
            <person name="Henrissat B."/>
            <person name="Grigoriev I.V."/>
            <person name="Hibbett D.S."/>
            <person name="Martin F."/>
            <person name="Nordberg H.P."/>
            <person name="Cantor M.N."/>
            <person name="Hua S.X."/>
        </authorList>
    </citation>
    <scope>NUCLEOTIDE SEQUENCE [LARGE SCALE GENOMIC DNA]</scope>
    <source>
        <strain evidence="2 3">UH-Slu-Lm8-n1</strain>
    </source>
</reference>
<dbReference type="GO" id="GO:0003714">
    <property type="term" value="F:transcription corepressor activity"/>
    <property type="evidence" value="ECO:0007669"/>
    <property type="project" value="InterPro"/>
</dbReference>
<reference evidence="3" key="2">
    <citation type="submission" date="2015-01" db="EMBL/GenBank/DDBJ databases">
        <title>Evolutionary Origins and Diversification of the Mycorrhizal Mutualists.</title>
        <authorList>
            <consortium name="DOE Joint Genome Institute"/>
            <consortium name="Mycorrhizal Genomics Consortium"/>
            <person name="Kohler A."/>
            <person name="Kuo A."/>
            <person name="Nagy L.G."/>
            <person name="Floudas D."/>
            <person name="Copeland A."/>
            <person name="Barry K.W."/>
            <person name="Cichocki N."/>
            <person name="Veneault-Fourrey C."/>
            <person name="LaButti K."/>
            <person name="Lindquist E.A."/>
            <person name="Lipzen A."/>
            <person name="Lundell T."/>
            <person name="Morin E."/>
            <person name="Murat C."/>
            <person name="Riley R."/>
            <person name="Ohm R."/>
            <person name="Sun H."/>
            <person name="Tunlid A."/>
            <person name="Henrissat B."/>
            <person name="Grigoriev I.V."/>
            <person name="Hibbett D.S."/>
            <person name="Martin F."/>
        </authorList>
    </citation>
    <scope>NUCLEOTIDE SEQUENCE [LARGE SCALE GENOMIC DNA]</scope>
    <source>
        <strain evidence="3">UH-Slu-Lm8-n1</strain>
    </source>
</reference>
<feature type="region of interest" description="Disordered" evidence="1">
    <location>
        <begin position="1"/>
        <end position="26"/>
    </location>
</feature>
<feature type="compositionally biased region" description="Low complexity" evidence="1">
    <location>
        <begin position="457"/>
        <end position="483"/>
    </location>
</feature>
<dbReference type="InParanoid" id="A0A0D0BR74"/>
<dbReference type="InterPro" id="IPR044716">
    <property type="entry name" value="LEUNIG-like"/>
</dbReference>
<feature type="compositionally biased region" description="Low complexity" evidence="1">
    <location>
        <begin position="385"/>
        <end position="403"/>
    </location>
</feature>
<dbReference type="HOGENOM" id="CLU_335571_0_0_1"/>
<evidence type="ECO:0000313" key="2">
    <source>
        <dbReference type="EMBL" id="KIK45518.1"/>
    </source>
</evidence>
<accession>A0A0D0BR74</accession>
<dbReference type="STRING" id="930992.A0A0D0BR74"/>
<dbReference type="OrthoDB" id="5600002at2759"/>
<proteinExistence type="predicted"/>
<feature type="compositionally biased region" description="Polar residues" evidence="1">
    <location>
        <begin position="263"/>
        <end position="273"/>
    </location>
</feature>
<dbReference type="InterPro" id="IPR006594">
    <property type="entry name" value="LisH"/>
</dbReference>
<feature type="compositionally biased region" description="Polar residues" evidence="1">
    <location>
        <begin position="363"/>
        <end position="372"/>
    </location>
</feature>
<feature type="region of interest" description="Disordered" evidence="1">
    <location>
        <begin position="587"/>
        <end position="698"/>
    </location>
</feature>
<protein>
    <recommendedName>
        <fullName evidence="4">LisH domain-containing protein</fullName>
    </recommendedName>
</protein>
<gene>
    <name evidence="2" type="ORF">CY34DRAFT_10291</name>
</gene>
<feature type="compositionally biased region" description="Polar residues" evidence="1">
    <location>
        <begin position="152"/>
        <end position="163"/>
    </location>
</feature>
<feature type="compositionally biased region" description="Low complexity" evidence="1">
    <location>
        <begin position="587"/>
        <end position="604"/>
    </location>
</feature>
<dbReference type="PANTHER" id="PTHR44376">
    <property type="entry name" value="TRANSCRIPTIONAL REGULATOR OF FILAMENTOUS GROWTH FLO8"/>
    <property type="match status" value="1"/>
</dbReference>
<dbReference type="AlphaFoldDB" id="A0A0D0BR74"/>
<dbReference type="EMBL" id="KN835171">
    <property type="protein sequence ID" value="KIK45518.1"/>
    <property type="molecule type" value="Genomic_DNA"/>
</dbReference>
<feature type="compositionally biased region" description="Polar residues" evidence="1">
    <location>
        <begin position="654"/>
        <end position="669"/>
    </location>
</feature>
<organism evidence="2 3">
    <name type="scientific">Suillus luteus UH-Slu-Lm8-n1</name>
    <dbReference type="NCBI Taxonomy" id="930992"/>
    <lineage>
        <taxon>Eukaryota</taxon>
        <taxon>Fungi</taxon>
        <taxon>Dikarya</taxon>
        <taxon>Basidiomycota</taxon>
        <taxon>Agaricomycotina</taxon>
        <taxon>Agaricomycetes</taxon>
        <taxon>Agaricomycetidae</taxon>
        <taxon>Boletales</taxon>
        <taxon>Suillineae</taxon>
        <taxon>Suillaceae</taxon>
        <taxon>Suillus</taxon>
    </lineage>
</organism>
<keyword evidence="3" id="KW-1185">Reference proteome</keyword>
<name>A0A0D0BR74_9AGAM</name>
<feature type="compositionally biased region" description="Polar residues" evidence="1">
    <location>
        <begin position="298"/>
        <end position="312"/>
    </location>
</feature>